<reference evidence="2" key="1">
    <citation type="submission" date="2022-11" db="UniProtKB">
        <authorList>
            <consortium name="WormBaseParasite"/>
        </authorList>
    </citation>
    <scope>IDENTIFICATION</scope>
</reference>
<protein>
    <submittedName>
        <fullName evidence="2">Uncharacterized protein</fullName>
    </submittedName>
</protein>
<organism evidence="1 2">
    <name type="scientific">Panagrolaimus sp. PS1159</name>
    <dbReference type="NCBI Taxonomy" id="55785"/>
    <lineage>
        <taxon>Eukaryota</taxon>
        <taxon>Metazoa</taxon>
        <taxon>Ecdysozoa</taxon>
        <taxon>Nematoda</taxon>
        <taxon>Chromadorea</taxon>
        <taxon>Rhabditida</taxon>
        <taxon>Tylenchina</taxon>
        <taxon>Panagrolaimomorpha</taxon>
        <taxon>Panagrolaimoidea</taxon>
        <taxon>Panagrolaimidae</taxon>
        <taxon>Panagrolaimus</taxon>
    </lineage>
</organism>
<dbReference type="Proteomes" id="UP000887580">
    <property type="component" value="Unplaced"/>
</dbReference>
<accession>A0AC35FNJ3</accession>
<dbReference type="WBParaSite" id="PS1159_v2.g18753.t1">
    <property type="protein sequence ID" value="PS1159_v2.g18753.t1"/>
    <property type="gene ID" value="PS1159_v2.g18753"/>
</dbReference>
<name>A0AC35FNJ3_9BILA</name>
<proteinExistence type="predicted"/>
<evidence type="ECO:0000313" key="1">
    <source>
        <dbReference type="Proteomes" id="UP000887580"/>
    </source>
</evidence>
<sequence length="129" mass="14392">MADSVRIIQLFDSLIKGYQAYQELYASEITDLNKCLTALTTPQTSSSLTPHPKECSTEESTTSSGNESEDEEIPLTPLSPSTISAEKGRLNNEIALAEENKRLYEAQGSRIEKLFQQYQDHRSQFGIGM</sequence>
<evidence type="ECO:0000313" key="2">
    <source>
        <dbReference type="WBParaSite" id="PS1159_v2.g18753.t1"/>
    </source>
</evidence>